<dbReference type="Pfam" id="PF20441">
    <property type="entry name" value="TerL_nuclease"/>
    <property type="match status" value="1"/>
</dbReference>
<reference evidence="3 4" key="1">
    <citation type="submission" date="2014-04" db="EMBL/GenBank/DDBJ databases">
        <authorList>
            <person name="Hornung B.V."/>
        </authorList>
    </citation>
    <scope>NUCLEOTIDE SEQUENCE [LARGE SCALE GENOMIC DNA]</scope>
    <source>
        <strain evidence="3 4">CRIB</strain>
    </source>
</reference>
<organism evidence="3 4">
    <name type="scientific">Romboutsia ilealis</name>
    <dbReference type="NCBI Taxonomy" id="1115758"/>
    <lineage>
        <taxon>Bacteria</taxon>
        <taxon>Bacillati</taxon>
        <taxon>Bacillota</taxon>
        <taxon>Clostridia</taxon>
        <taxon>Peptostreptococcales</taxon>
        <taxon>Peptostreptococcaceae</taxon>
        <taxon>Romboutsia</taxon>
    </lineage>
</organism>
<dbReference type="InterPro" id="IPR005021">
    <property type="entry name" value="Terminase_largesu-like"/>
</dbReference>
<keyword evidence="4" id="KW-1185">Reference proteome</keyword>
<accession>A0A1V1HZB6</accession>
<proteinExistence type="predicted"/>
<dbReference type="GO" id="GO:0004519">
    <property type="term" value="F:endonuclease activity"/>
    <property type="evidence" value="ECO:0007669"/>
    <property type="project" value="InterPro"/>
</dbReference>
<dbReference type="Pfam" id="PF03354">
    <property type="entry name" value="TerL_ATPase"/>
    <property type="match status" value="1"/>
</dbReference>
<name>A0A1V1HZB6_9FIRM</name>
<evidence type="ECO:0000313" key="3">
    <source>
        <dbReference type="EMBL" id="CED93253.1"/>
    </source>
</evidence>
<evidence type="ECO:0000259" key="2">
    <source>
        <dbReference type="Pfam" id="PF20441"/>
    </source>
</evidence>
<evidence type="ECO:0000313" key="4">
    <source>
        <dbReference type="Proteomes" id="UP000245622"/>
    </source>
</evidence>
<dbReference type="KEGG" id="ril:CRIB_498"/>
<dbReference type="PANTHER" id="PTHR41287">
    <property type="match status" value="1"/>
</dbReference>
<dbReference type="GeneID" id="82204685"/>
<evidence type="ECO:0000259" key="1">
    <source>
        <dbReference type="Pfam" id="PF03354"/>
    </source>
</evidence>
<dbReference type="InterPro" id="IPR027417">
    <property type="entry name" value="P-loop_NTPase"/>
</dbReference>
<dbReference type="InterPro" id="IPR046461">
    <property type="entry name" value="TerL_ATPase"/>
</dbReference>
<dbReference type="RefSeq" id="WP_180702989.1">
    <property type="nucleotide sequence ID" value="NZ_LN555523.1"/>
</dbReference>
<feature type="domain" description="Terminase large subunit-like endonuclease" evidence="2">
    <location>
        <begin position="265"/>
        <end position="545"/>
    </location>
</feature>
<dbReference type="EMBL" id="LN555523">
    <property type="protein sequence ID" value="CED93253.1"/>
    <property type="molecule type" value="Genomic_DNA"/>
</dbReference>
<dbReference type="Proteomes" id="UP000245622">
    <property type="component" value="Chromosome 1"/>
</dbReference>
<gene>
    <name evidence="3" type="ORF">CRIB_498</name>
</gene>
<sequence>MNISAYAKAYKYAQDVVSGKVVAGKYIIKQCKHFLDMVNNKDSEYYKTYFVDMKVVKKIDGIVQLSNFATGEFAGKSCYKHIAGYQWFILINLYAIFHRDKPYKRRYEKACVFIARKNAKTWLVSMFMLLALIFEPDYAQLVAGANTRDQASILFDEIKKTLEVSPLLLKHFTVRKDKIICKMNNNILFPIAGEARNTDGKLVSVGCVDEYGSARDSSIYDSLQTSMLSTINRLLFTISTGYPYPNNPMKDQIEYGKKVLDEIIIDDRFFLMCYELDEDDDWIDETVWIKSNPLQATSELGMEFLRGECKMALEMSSKQTSFRTKNLNQWLQSAGEDKYMDFDLWKKCRVDKIDFKGKEVIVGIDASLTTDLTAISIMFKENNKYYIKSIGFLPEESLKNRREKFDYRLSAEMGECHITDGYIVDYNYLEEYIRNIPSIYGCTIKEICYDSYNMTQTAQRLADTFDVVEIKQNYYNLSHPTKTFREQVYLKNVYYEKSSLFDWCMSNCSTVKDKSENEMITKKNKNNMRIDLVASTIFAFKQAYALEEKPKFNIDDIFMI</sequence>
<dbReference type="Gene3D" id="3.40.50.300">
    <property type="entry name" value="P-loop containing nucleotide triphosphate hydrolases"/>
    <property type="match status" value="1"/>
</dbReference>
<feature type="domain" description="Terminase large subunit-like ATPase" evidence="1">
    <location>
        <begin position="85"/>
        <end position="257"/>
    </location>
</feature>
<dbReference type="AlphaFoldDB" id="A0A1V1HZB6"/>
<protein>
    <submittedName>
        <fullName evidence="3">Phage terminase, large subunit</fullName>
    </submittedName>
</protein>
<dbReference type="PANTHER" id="PTHR41287:SF1">
    <property type="entry name" value="PROTEIN YMFN"/>
    <property type="match status" value="1"/>
</dbReference>
<dbReference type="InterPro" id="IPR046462">
    <property type="entry name" value="TerL_nuclease"/>
</dbReference>